<accession>G0NJ10</accession>
<dbReference type="InterPro" id="IPR036186">
    <property type="entry name" value="Serpin_sf"/>
</dbReference>
<dbReference type="Pfam" id="PF00079">
    <property type="entry name" value="Serpin"/>
    <property type="match status" value="1"/>
</dbReference>
<feature type="domain" description="Serpin" evidence="1">
    <location>
        <begin position="76"/>
        <end position="190"/>
    </location>
</feature>
<reference evidence="3" key="1">
    <citation type="submission" date="2011-07" db="EMBL/GenBank/DDBJ databases">
        <authorList>
            <consortium name="Caenorhabditis brenneri Sequencing and Analysis Consortium"/>
            <person name="Wilson R.K."/>
        </authorList>
    </citation>
    <scope>NUCLEOTIDE SEQUENCE [LARGE SCALE GENOMIC DNA]</scope>
    <source>
        <strain evidence="3">PB2801</strain>
    </source>
</reference>
<dbReference type="InterPro" id="IPR042178">
    <property type="entry name" value="Serpin_sf_1"/>
</dbReference>
<dbReference type="Gene3D" id="3.30.497.10">
    <property type="entry name" value="Antithrombin, subunit I, domain 2"/>
    <property type="match status" value="1"/>
</dbReference>
<protein>
    <recommendedName>
        <fullName evidence="1">Serpin domain-containing protein</fullName>
    </recommendedName>
</protein>
<dbReference type="EMBL" id="GL379893">
    <property type="protein sequence ID" value="EGT32069.1"/>
    <property type="molecule type" value="Genomic_DNA"/>
</dbReference>
<dbReference type="AlphaFoldDB" id="G0NJ10"/>
<gene>
    <name evidence="2" type="ORF">CAEBREN_06974</name>
</gene>
<sequence length="255" mass="30315">MEKRLRRLEKIYNDKADHEEEERSVEPEAQLIDIDIFHREVNFSWQFFKYVPHGGTTTNRRDNLTISSYFAHRHRFNNTIIADFHTSSTSKREQEYITWEASEQYYHICYYSDLEMVKLKMEGDENSFLHVFLSTRKSSLYELMSDLNSPNIFFPAERAKLKNVKITLPVFSIDKKTDMKNVLEKVGIKEQSLLHEAHFQLNQSGVNVPHVPLEETSFERINPSETKETIEFLANRPFLFMLTKSDHVMYIGWYQ</sequence>
<dbReference type="HOGENOM" id="CLU_1090803_0_0_1"/>
<dbReference type="OrthoDB" id="671595at2759"/>
<proteinExistence type="predicted"/>
<dbReference type="Proteomes" id="UP000008068">
    <property type="component" value="Unassembled WGS sequence"/>
</dbReference>
<dbReference type="STRING" id="135651.G0NJ10"/>
<dbReference type="InterPro" id="IPR042185">
    <property type="entry name" value="Serpin_sf_2"/>
</dbReference>
<dbReference type="Gene3D" id="2.30.39.10">
    <property type="entry name" value="Alpha-1-antitrypsin, domain 1"/>
    <property type="match status" value="1"/>
</dbReference>
<name>G0NJ10_CAEBE</name>
<keyword evidence="3" id="KW-1185">Reference proteome</keyword>
<dbReference type="InParanoid" id="G0NJ10"/>
<evidence type="ECO:0000313" key="2">
    <source>
        <dbReference type="EMBL" id="EGT32069.1"/>
    </source>
</evidence>
<evidence type="ECO:0000259" key="1">
    <source>
        <dbReference type="Pfam" id="PF00079"/>
    </source>
</evidence>
<dbReference type="SUPFAM" id="SSF56574">
    <property type="entry name" value="Serpins"/>
    <property type="match status" value="1"/>
</dbReference>
<evidence type="ECO:0000313" key="3">
    <source>
        <dbReference type="Proteomes" id="UP000008068"/>
    </source>
</evidence>
<organism evidence="3">
    <name type="scientific">Caenorhabditis brenneri</name>
    <name type="common">Nematode worm</name>
    <dbReference type="NCBI Taxonomy" id="135651"/>
    <lineage>
        <taxon>Eukaryota</taxon>
        <taxon>Metazoa</taxon>
        <taxon>Ecdysozoa</taxon>
        <taxon>Nematoda</taxon>
        <taxon>Chromadorea</taxon>
        <taxon>Rhabditida</taxon>
        <taxon>Rhabditina</taxon>
        <taxon>Rhabditomorpha</taxon>
        <taxon>Rhabditoidea</taxon>
        <taxon>Rhabditidae</taxon>
        <taxon>Peloderinae</taxon>
        <taxon>Caenorhabditis</taxon>
    </lineage>
</organism>
<dbReference type="InterPro" id="IPR023796">
    <property type="entry name" value="Serpin_dom"/>
</dbReference>